<dbReference type="GO" id="GO:0016987">
    <property type="term" value="F:sigma factor activity"/>
    <property type="evidence" value="ECO:0007669"/>
    <property type="project" value="UniProtKB-KW"/>
</dbReference>
<evidence type="ECO:0000313" key="7">
    <source>
        <dbReference type="EMBL" id="ACT33621.1"/>
    </source>
</evidence>
<reference evidence="7 8" key="1">
    <citation type="submission" date="2009-06" db="EMBL/GenBank/DDBJ databases">
        <authorList>
            <person name="Shrivastava S."/>
            <person name="Brinkac L.B."/>
            <person name="Brown J.L."/>
            <person name="Bruce D.B."/>
            <person name="Detter C."/>
            <person name="Green L.D."/>
            <person name="Munk C.A."/>
            <person name="Rogers Y.C."/>
            <person name="Tapia R."/>
            <person name="Saunders E.S."/>
            <person name="Sims D.R."/>
            <person name="Smith L.A."/>
            <person name="Smith T.J."/>
            <person name="Sutton G."/>
            <person name="Brettin T."/>
        </authorList>
    </citation>
    <scope>NUCLEOTIDE SEQUENCE [LARGE SCALE GENOMIC DNA]</scope>
    <source>
        <strain evidence="8">D str. 1873</strain>
        <plasmid evidence="7 8">pCLG1</plasmid>
    </source>
</reference>
<name>A0A9N7AL26_CLOBO</name>
<geneLocation type="plasmid" evidence="7 8">
    <name>pCLG1</name>
</geneLocation>
<dbReference type="AlphaFoldDB" id="A0A9N7AL26"/>
<evidence type="ECO:0000259" key="6">
    <source>
        <dbReference type="Pfam" id="PF08281"/>
    </source>
</evidence>
<dbReference type="Pfam" id="PF04542">
    <property type="entry name" value="Sigma70_r2"/>
    <property type="match status" value="1"/>
</dbReference>
<keyword evidence="1" id="KW-0805">Transcription regulation</keyword>
<dbReference type="InterPro" id="IPR013324">
    <property type="entry name" value="RNA_pol_sigma_r3/r4-like"/>
</dbReference>
<sequence>MESLIKKAKEGDRASIIFIIEKYKPFIFKSASRYNIPGYDFEDLVQHGYLSIIKAIHKYILGSNSYNGYFINSISLNFKALLKGEIKHFREVPDDKIMEKDDYYDFTLEDEIIAYDEVEKLHKLLDKLKPLEREIINRHYLNGESFCDIACSLDVKYDRVIYLKKKGFLNIRENMDMISL</sequence>
<dbReference type="GO" id="GO:0003677">
    <property type="term" value="F:DNA binding"/>
    <property type="evidence" value="ECO:0007669"/>
    <property type="project" value="UniProtKB-KW"/>
</dbReference>
<evidence type="ECO:0000256" key="4">
    <source>
        <dbReference type="ARBA" id="ARBA00023163"/>
    </source>
</evidence>
<evidence type="ECO:0000256" key="1">
    <source>
        <dbReference type="ARBA" id="ARBA00023015"/>
    </source>
</evidence>
<dbReference type="InterPro" id="IPR013325">
    <property type="entry name" value="RNA_pol_sigma_r2"/>
</dbReference>
<feature type="domain" description="RNA polymerase sigma-70 region 2" evidence="5">
    <location>
        <begin position="19"/>
        <end position="60"/>
    </location>
</feature>
<dbReference type="Pfam" id="PF08281">
    <property type="entry name" value="Sigma70_r4_2"/>
    <property type="match status" value="1"/>
</dbReference>
<evidence type="ECO:0000256" key="2">
    <source>
        <dbReference type="ARBA" id="ARBA00023082"/>
    </source>
</evidence>
<dbReference type="GeneID" id="66320161"/>
<dbReference type="InterPro" id="IPR014284">
    <property type="entry name" value="RNA_pol_sigma-70_dom"/>
</dbReference>
<dbReference type="EMBL" id="CP001659">
    <property type="protein sequence ID" value="ACT33621.1"/>
    <property type="molecule type" value="Genomic_DNA"/>
</dbReference>
<proteinExistence type="predicted"/>
<dbReference type="InterPro" id="IPR007627">
    <property type="entry name" value="RNA_pol_sigma70_r2"/>
</dbReference>
<gene>
    <name evidence="7" type="ORF">CLG_0125</name>
</gene>
<keyword evidence="2" id="KW-0731">Sigma factor</keyword>
<dbReference type="PANTHER" id="PTHR30385">
    <property type="entry name" value="SIGMA FACTOR F FLAGELLAR"/>
    <property type="match status" value="1"/>
</dbReference>
<feature type="domain" description="RNA polymerase sigma factor 70 region 4 type 2" evidence="6">
    <location>
        <begin position="119"/>
        <end position="157"/>
    </location>
</feature>
<evidence type="ECO:0000256" key="3">
    <source>
        <dbReference type="ARBA" id="ARBA00023125"/>
    </source>
</evidence>
<dbReference type="RefSeq" id="WP_003377814.1">
    <property type="nucleotide sequence ID" value="NC_012946.1"/>
</dbReference>
<dbReference type="GO" id="GO:0006352">
    <property type="term" value="P:DNA-templated transcription initiation"/>
    <property type="evidence" value="ECO:0007669"/>
    <property type="project" value="InterPro"/>
</dbReference>
<organism evidence="7 8">
    <name type="scientific">Clostridium botulinum D str. 1873</name>
    <dbReference type="NCBI Taxonomy" id="592027"/>
    <lineage>
        <taxon>Bacteria</taxon>
        <taxon>Bacillati</taxon>
        <taxon>Bacillota</taxon>
        <taxon>Clostridia</taxon>
        <taxon>Eubacteriales</taxon>
        <taxon>Clostridiaceae</taxon>
        <taxon>Clostridium</taxon>
    </lineage>
</organism>
<keyword evidence="3" id="KW-0238">DNA-binding</keyword>
<keyword evidence="7" id="KW-0614">Plasmid</keyword>
<dbReference type="InterPro" id="IPR013249">
    <property type="entry name" value="RNA_pol_sigma70_r4_t2"/>
</dbReference>
<evidence type="ECO:0000313" key="8">
    <source>
        <dbReference type="Proteomes" id="UP000006160"/>
    </source>
</evidence>
<dbReference type="SUPFAM" id="SSF88659">
    <property type="entry name" value="Sigma3 and sigma4 domains of RNA polymerase sigma factors"/>
    <property type="match status" value="1"/>
</dbReference>
<dbReference type="NCBIfam" id="TIGR02937">
    <property type="entry name" value="sigma70-ECF"/>
    <property type="match status" value="1"/>
</dbReference>
<accession>A0A9N7AL26</accession>
<evidence type="ECO:0000259" key="5">
    <source>
        <dbReference type="Pfam" id="PF04542"/>
    </source>
</evidence>
<dbReference type="Proteomes" id="UP000006160">
    <property type="component" value="Plasmid pCLG1"/>
</dbReference>
<dbReference type="SUPFAM" id="SSF88946">
    <property type="entry name" value="Sigma2 domain of RNA polymerase sigma factors"/>
    <property type="match status" value="1"/>
</dbReference>
<dbReference type="Gene3D" id="1.20.140.160">
    <property type="match status" value="1"/>
</dbReference>
<dbReference type="Gene3D" id="1.20.120.1810">
    <property type="match status" value="1"/>
</dbReference>
<dbReference type="PANTHER" id="PTHR30385:SF4">
    <property type="entry name" value="RNA POLYMERASE SIGMA-E FACTOR"/>
    <property type="match status" value="1"/>
</dbReference>
<protein>
    <submittedName>
        <fullName evidence="7">RNA polymerase sigma-70 factor family</fullName>
    </submittedName>
</protein>
<keyword evidence="4" id="KW-0804">Transcription</keyword>